<keyword evidence="2" id="KW-1185">Reference proteome</keyword>
<evidence type="ECO:0000313" key="1">
    <source>
        <dbReference type="EMBL" id="EEF59143.1"/>
    </source>
</evidence>
<proteinExistence type="predicted"/>
<protein>
    <submittedName>
        <fullName evidence="1">Uncharacterized protein</fullName>
    </submittedName>
</protein>
<dbReference type="STRING" id="320771.Cflav_PD1635"/>
<dbReference type="Proteomes" id="UP000003688">
    <property type="component" value="Unassembled WGS sequence"/>
</dbReference>
<sequence>MFVDFQQVDRTLSLPFSQNVGFFLNWWLPGGCWLLDHEQRPFASEYRGNASQADLSSGRDDRCGFSLWRRTMQIKDVAMGNSIIPRPIIFVHKALRFKGDQACSKR</sequence>
<evidence type="ECO:0000313" key="2">
    <source>
        <dbReference type="Proteomes" id="UP000003688"/>
    </source>
</evidence>
<accession>B9XM15</accession>
<gene>
    <name evidence="1" type="ORF">Cflav_PD1635</name>
</gene>
<comment type="caution">
    <text evidence="1">The sequence shown here is derived from an EMBL/GenBank/DDBJ whole genome shotgun (WGS) entry which is preliminary data.</text>
</comment>
<reference evidence="1 2" key="1">
    <citation type="journal article" date="2011" name="J. Bacteriol.">
        <title>Genome sequence of 'Pedosphaera parvula' Ellin514, an aerobic Verrucomicrobial isolate from pasture soil.</title>
        <authorList>
            <person name="Kant R."/>
            <person name="van Passel M.W."/>
            <person name="Sangwan P."/>
            <person name="Palva A."/>
            <person name="Lucas S."/>
            <person name="Copeland A."/>
            <person name="Lapidus A."/>
            <person name="Glavina Del Rio T."/>
            <person name="Dalin E."/>
            <person name="Tice H."/>
            <person name="Bruce D."/>
            <person name="Goodwin L."/>
            <person name="Pitluck S."/>
            <person name="Chertkov O."/>
            <person name="Larimer F.W."/>
            <person name="Land M.L."/>
            <person name="Hauser L."/>
            <person name="Brettin T.S."/>
            <person name="Detter J.C."/>
            <person name="Han S."/>
            <person name="de Vos W.M."/>
            <person name="Janssen P.H."/>
            <person name="Smidt H."/>
        </authorList>
    </citation>
    <scope>NUCLEOTIDE SEQUENCE [LARGE SCALE GENOMIC DNA]</scope>
    <source>
        <strain evidence="1 2">Ellin514</strain>
    </source>
</reference>
<organism evidence="1 2">
    <name type="scientific">Pedosphaera parvula (strain Ellin514)</name>
    <dbReference type="NCBI Taxonomy" id="320771"/>
    <lineage>
        <taxon>Bacteria</taxon>
        <taxon>Pseudomonadati</taxon>
        <taxon>Verrucomicrobiota</taxon>
        <taxon>Pedosphaerae</taxon>
        <taxon>Pedosphaerales</taxon>
        <taxon>Pedosphaeraceae</taxon>
        <taxon>Pedosphaera</taxon>
    </lineage>
</organism>
<dbReference type="EMBL" id="ABOX02000032">
    <property type="protein sequence ID" value="EEF59143.1"/>
    <property type="molecule type" value="Genomic_DNA"/>
</dbReference>
<dbReference type="AlphaFoldDB" id="B9XM15"/>
<name>B9XM15_PEDPL</name>